<organism evidence="5 6">
    <name type="scientific">Roseomonas elaeocarpi</name>
    <dbReference type="NCBI Taxonomy" id="907779"/>
    <lineage>
        <taxon>Bacteria</taxon>
        <taxon>Pseudomonadati</taxon>
        <taxon>Pseudomonadota</taxon>
        <taxon>Alphaproteobacteria</taxon>
        <taxon>Acetobacterales</taxon>
        <taxon>Roseomonadaceae</taxon>
        <taxon>Roseomonas</taxon>
    </lineage>
</organism>
<sequence length="524" mass="55371">MKQLAELKRKRALKAARLRELAIKAADLPDDQDTPEEEVSEADQLKAELAKLDGRISALESALETIGEAAEPITEGGDDDDASDEEKRILAQARKTSMTPHGYGEAQPEKAKGLKAARFLIGIWHAKTMGIARAAEIVERRFGDKEVAKALNSAGTTTGGALIPQAFSTDLIELLRAATVIRGLDPLVIPMPGGNMTIPRLAAGAQAGYQGELDDMGVSQETFDDLQLNAKKLTSLVPVSNDLIRRSPIGVENLVRDDLVQTIARREDLAFMIGDGSGNSPIGLLNLCAAANKFVGAALPTDPTAANYNTTLVTMVTALLQGMVLALQQNNSRMIRPAWIMPPALRTFLLTLRDGVGNFVYKDEINAGTLLGFPLRTTTQLPTNLNTGTAQAPVNNGSYLMLADFADVVLAETYNVTVDASDVASYKDSGGNTVSAFQRDQTVMRVISEHDFNIRHQASVAVATVPGWAPTGYTPVGGSAYYSQAVNGNKSAAPSTWGTNAPTGSNSPGNSSAAVAGGTLPGIA</sequence>
<feature type="region of interest" description="Disordered" evidence="3">
    <location>
        <begin position="492"/>
        <end position="524"/>
    </location>
</feature>
<comment type="subcellular location">
    <subcellularLocation>
        <location evidence="1">Virion</location>
    </subcellularLocation>
</comment>
<protein>
    <submittedName>
        <fullName evidence="5">Phage major capsid protein</fullName>
    </submittedName>
</protein>
<evidence type="ECO:0000313" key="5">
    <source>
        <dbReference type="EMBL" id="MFC0407926.1"/>
    </source>
</evidence>
<dbReference type="EMBL" id="JBHLUN010000005">
    <property type="protein sequence ID" value="MFC0407926.1"/>
    <property type="molecule type" value="Genomic_DNA"/>
</dbReference>
<evidence type="ECO:0000313" key="6">
    <source>
        <dbReference type="Proteomes" id="UP001589865"/>
    </source>
</evidence>
<dbReference type="Pfam" id="PF05065">
    <property type="entry name" value="Phage_capsid"/>
    <property type="match status" value="1"/>
</dbReference>
<feature type="compositionally biased region" description="Polar residues" evidence="3">
    <location>
        <begin position="492"/>
        <end position="513"/>
    </location>
</feature>
<dbReference type="InterPro" id="IPR024455">
    <property type="entry name" value="Phage_capsid"/>
</dbReference>
<dbReference type="InterPro" id="IPR054612">
    <property type="entry name" value="Phage_capsid-like_C"/>
</dbReference>
<keyword evidence="6" id="KW-1185">Reference proteome</keyword>
<feature type="domain" description="Phage capsid-like C-terminal" evidence="4">
    <location>
        <begin position="159"/>
        <end position="464"/>
    </location>
</feature>
<dbReference type="Proteomes" id="UP001589865">
    <property type="component" value="Unassembled WGS sequence"/>
</dbReference>
<dbReference type="RefSeq" id="WP_377043658.1">
    <property type="nucleotide sequence ID" value="NZ_JBHLUN010000005.1"/>
</dbReference>
<evidence type="ECO:0000256" key="2">
    <source>
        <dbReference type="SAM" id="Coils"/>
    </source>
</evidence>
<comment type="caution">
    <text evidence="5">The sequence shown here is derived from an EMBL/GenBank/DDBJ whole genome shotgun (WGS) entry which is preliminary data.</text>
</comment>
<evidence type="ECO:0000259" key="4">
    <source>
        <dbReference type="Pfam" id="PF05065"/>
    </source>
</evidence>
<evidence type="ECO:0000256" key="3">
    <source>
        <dbReference type="SAM" id="MobiDB-lite"/>
    </source>
</evidence>
<name>A0ABV6JUC1_9PROT</name>
<dbReference type="Gene3D" id="3.30.2400.10">
    <property type="entry name" value="Major capsid protein gp5"/>
    <property type="match status" value="1"/>
</dbReference>
<accession>A0ABV6JUC1</accession>
<feature type="coiled-coil region" evidence="2">
    <location>
        <begin position="4"/>
        <end position="62"/>
    </location>
</feature>
<dbReference type="SUPFAM" id="SSF56563">
    <property type="entry name" value="Major capsid protein gp5"/>
    <property type="match status" value="1"/>
</dbReference>
<dbReference type="NCBIfam" id="TIGR01554">
    <property type="entry name" value="major_cap_HK97"/>
    <property type="match status" value="1"/>
</dbReference>
<reference evidence="5 6" key="1">
    <citation type="submission" date="2024-09" db="EMBL/GenBank/DDBJ databases">
        <authorList>
            <person name="Sun Q."/>
            <person name="Mori K."/>
        </authorList>
    </citation>
    <scope>NUCLEOTIDE SEQUENCE [LARGE SCALE GENOMIC DNA]</scope>
    <source>
        <strain evidence="5 6">TBRC 5777</strain>
    </source>
</reference>
<gene>
    <name evidence="5" type="ORF">ACFFGY_06665</name>
</gene>
<proteinExistence type="predicted"/>
<evidence type="ECO:0000256" key="1">
    <source>
        <dbReference type="ARBA" id="ARBA00004328"/>
    </source>
</evidence>
<keyword evidence="2" id="KW-0175">Coiled coil</keyword>